<reference evidence="2 3" key="1">
    <citation type="submission" date="2019-11" db="EMBL/GenBank/DDBJ databases">
        <title>Pedobacter sp. HMF7647 Genome sequencing and assembly.</title>
        <authorList>
            <person name="Kang H."/>
            <person name="Kim H."/>
            <person name="Joh K."/>
        </authorList>
    </citation>
    <scope>NUCLEOTIDE SEQUENCE [LARGE SCALE GENOMIC DNA]</scope>
    <source>
        <strain evidence="2 3">HMF7647</strain>
    </source>
</reference>
<protein>
    <submittedName>
        <fullName evidence="2">DUF4199 family protein</fullName>
    </submittedName>
</protein>
<organism evidence="2 3">
    <name type="scientific">Hufsiella arboris</name>
    <dbReference type="NCBI Taxonomy" id="2695275"/>
    <lineage>
        <taxon>Bacteria</taxon>
        <taxon>Pseudomonadati</taxon>
        <taxon>Bacteroidota</taxon>
        <taxon>Sphingobacteriia</taxon>
        <taxon>Sphingobacteriales</taxon>
        <taxon>Sphingobacteriaceae</taxon>
        <taxon>Hufsiella</taxon>
    </lineage>
</organism>
<feature type="transmembrane region" description="Helical" evidence="1">
    <location>
        <begin position="12"/>
        <end position="34"/>
    </location>
</feature>
<dbReference type="RefSeq" id="WP_160846450.1">
    <property type="nucleotide sequence ID" value="NZ_WVHT01000017.1"/>
</dbReference>
<dbReference type="Proteomes" id="UP000466586">
    <property type="component" value="Unassembled WGS sequence"/>
</dbReference>
<dbReference type="InterPro" id="IPR025250">
    <property type="entry name" value="DUF4199"/>
</dbReference>
<feature type="transmembrane region" description="Helical" evidence="1">
    <location>
        <begin position="40"/>
        <end position="58"/>
    </location>
</feature>
<evidence type="ECO:0000313" key="2">
    <source>
        <dbReference type="EMBL" id="MXV53272.1"/>
    </source>
</evidence>
<feature type="transmembrane region" description="Helical" evidence="1">
    <location>
        <begin position="153"/>
        <end position="175"/>
    </location>
</feature>
<feature type="transmembrane region" description="Helical" evidence="1">
    <location>
        <begin position="79"/>
        <end position="101"/>
    </location>
</feature>
<keyword evidence="1" id="KW-1133">Transmembrane helix</keyword>
<comment type="caution">
    <text evidence="2">The sequence shown here is derived from an EMBL/GenBank/DDBJ whole genome shotgun (WGS) entry which is preliminary data.</text>
</comment>
<keyword evidence="1" id="KW-0472">Membrane</keyword>
<keyword evidence="1" id="KW-0812">Transmembrane</keyword>
<accession>A0A7K1YFC6</accession>
<proteinExistence type="predicted"/>
<dbReference type="AlphaFoldDB" id="A0A7K1YFC6"/>
<evidence type="ECO:0000313" key="3">
    <source>
        <dbReference type="Proteomes" id="UP000466586"/>
    </source>
</evidence>
<dbReference type="EMBL" id="WVHT01000017">
    <property type="protein sequence ID" value="MXV53272.1"/>
    <property type="molecule type" value="Genomic_DNA"/>
</dbReference>
<dbReference type="Pfam" id="PF13858">
    <property type="entry name" value="DUF4199"/>
    <property type="match status" value="1"/>
</dbReference>
<evidence type="ECO:0000256" key="1">
    <source>
        <dbReference type="SAM" id="Phobius"/>
    </source>
</evidence>
<sequence length="189" mass="21219">MEPSLQNLNKAAITNGLILAAITFVINVVIYYVAPSLMGSTMFGVGIGVISLVLYIVFTIDLRKKIGGFWTFRQALKGIFLMAFIAGLTSGILQTLFYKFVEPQAFDKIWSFVETNLTNTYDKMGMDQDKIDEVIVKVKENMQAQFNPTIAQFFKTLAIGILIEFIMSLIFAAIFKKEQPVFASVQEEE</sequence>
<keyword evidence="3" id="KW-1185">Reference proteome</keyword>
<gene>
    <name evidence="2" type="ORF">GS399_20085</name>
</gene>
<name>A0A7K1YFC6_9SPHI</name>